<dbReference type="Proteomes" id="UP000799772">
    <property type="component" value="Unassembled WGS sequence"/>
</dbReference>
<dbReference type="Pfam" id="PF00172">
    <property type="entry name" value="Zn_clus"/>
    <property type="match status" value="1"/>
</dbReference>
<evidence type="ECO:0000313" key="3">
    <source>
        <dbReference type="EMBL" id="KAF2094148.1"/>
    </source>
</evidence>
<keyword evidence="4" id="KW-1185">Reference proteome</keyword>
<evidence type="ECO:0000259" key="2">
    <source>
        <dbReference type="PROSITE" id="PS50048"/>
    </source>
</evidence>
<evidence type="ECO:0000313" key="4">
    <source>
        <dbReference type="Proteomes" id="UP000799772"/>
    </source>
</evidence>
<sequence>MVGVAGKSQACHDCRRRRVKCDLRRPACLRCTKANIKCGGYEKNLVFVNRTPENVSLTAVSVLSDLKFQNSRSEPLVTHSAEPELETVIQDLVESSKNGINFRRRAVDLIKRLYLPREPNTEYHLKHTAYSWIYGAADLSGPSQALDVALLAFAMSLLYVTGSGNATLGQGLQLYNTAITHLCTDLENPDTKACDETLATIIVLSTCEIFLCPQDTGWRAHAGGISELLRLRNSKAAMTSSSMWHHLVSRLRTICVLDGLTNRRATFLSVIEWNQIASVKFSNDFFEVLMEMIADVPVLLEEADLLSSTPRKDVLLQWGSNLIRSFATALVRLYFWNEDLRVSSETPLYTAVPSTVCNPADTSPSDKVFPFSLEFAGLNKVILLTFGWSVMLQCLDAIDQLYTLMQNNLEKVPSMHDIMDDEDCTSVTWSAHQQGLSESIAMHQYQLPVQALRSSPSDAKWPSIEFVRSEANRLARFICQSMEYSHKTELGMLACQCTTYPTWAARQHFRQHGLERELAWTGEIQNMTGPSFRTGLRMMKFADRPGVQKPVSRVPSSSGE</sequence>
<dbReference type="InterPro" id="IPR001138">
    <property type="entry name" value="Zn2Cys6_DnaBD"/>
</dbReference>
<dbReference type="GO" id="GO:0008270">
    <property type="term" value="F:zinc ion binding"/>
    <property type="evidence" value="ECO:0007669"/>
    <property type="project" value="InterPro"/>
</dbReference>
<dbReference type="GO" id="GO:0000981">
    <property type="term" value="F:DNA-binding transcription factor activity, RNA polymerase II-specific"/>
    <property type="evidence" value="ECO:0007669"/>
    <property type="project" value="InterPro"/>
</dbReference>
<dbReference type="InterPro" id="IPR053178">
    <property type="entry name" value="Osmoadaptation_assoc"/>
</dbReference>
<dbReference type="CDD" id="cd00067">
    <property type="entry name" value="GAL4"/>
    <property type="match status" value="1"/>
</dbReference>
<dbReference type="EMBL" id="ML978135">
    <property type="protein sequence ID" value="KAF2094148.1"/>
    <property type="molecule type" value="Genomic_DNA"/>
</dbReference>
<reference evidence="3" key="1">
    <citation type="journal article" date="2020" name="Stud. Mycol.">
        <title>101 Dothideomycetes genomes: a test case for predicting lifestyles and emergence of pathogens.</title>
        <authorList>
            <person name="Haridas S."/>
            <person name="Albert R."/>
            <person name="Binder M."/>
            <person name="Bloem J."/>
            <person name="Labutti K."/>
            <person name="Salamov A."/>
            <person name="Andreopoulos B."/>
            <person name="Baker S."/>
            <person name="Barry K."/>
            <person name="Bills G."/>
            <person name="Bluhm B."/>
            <person name="Cannon C."/>
            <person name="Castanera R."/>
            <person name="Culley D."/>
            <person name="Daum C."/>
            <person name="Ezra D."/>
            <person name="Gonzalez J."/>
            <person name="Henrissat B."/>
            <person name="Kuo A."/>
            <person name="Liang C."/>
            <person name="Lipzen A."/>
            <person name="Lutzoni F."/>
            <person name="Magnuson J."/>
            <person name="Mondo S."/>
            <person name="Nolan M."/>
            <person name="Ohm R."/>
            <person name="Pangilinan J."/>
            <person name="Park H.-J."/>
            <person name="Ramirez L."/>
            <person name="Alfaro M."/>
            <person name="Sun H."/>
            <person name="Tritt A."/>
            <person name="Yoshinaga Y."/>
            <person name="Zwiers L.-H."/>
            <person name="Turgeon B."/>
            <person name="Goodwin S."/>
            <person name="Spatafora J."/>
            <person name="Crous P."/>
            <person name="Grigoriev I."/>
        </authorList>
    </citation>
    <scope>NUCLEOTIDE SEQUENCE</scope>
    <source>
        <strain evidence="3">CBS 133067</strain>
    </source>
</reference>
<dbReference type="OrthoDB" id="5126878at2759"/>
<dbReference type="SMART" id="SM00066">
    <property type="entry name" value="GAL4"/>
    <property type="match status" value="1"/>
</dbReference>
<dbReference type="PROSITE" id="PS50048">
    <property type="entry name" value="ZN2_CY6_FUNGAL_2"/>
    <property type="match status" value="1"/>
</dbReference>
<comment type="caution">
    <text evidence="3">The sequence shown here is derived from an EMBL/GenBank/DDBJ whole genome shotgun (WGS) entry which is preliminary data.</text>
</comment>
<name>A0A9P4I745_9PEZI</name>
<dbReference type="Gene3D" id="4.10.240.10">
    <property type="entry name" value="Zn(2)-C6 fungal-type DNA-binding domain"/>
    <property type="match status" value="1"/>
</dbReference>
<keyword evidence="1" id="KW-0539">Nucleus</keyword>
<accession>A0A9P4I745</accession>
<feature type="domain" description="Zn(2)-C6 fungal-type" evidence="2">
    <location>
        <begin position="10"/>
        <end position="38"/>
    </location>
</feature>
<protein>
    <recommendedName>
        <fullName evidence="2">Zn(2)-C6 fungal-type domain-containing protein</fullName>
    </recommendedName>
</protein>
<proteinExistence type="predicted"/>
<dbReference type="PROSITE" id="PS00463">
    <property type="entry name" value="ZN2_CY6_FUNGAL_1"/>
    <property type="match status" value="1"/>
</dbReference>
<organism evidence="3 4">
    <name type="scientific">Rhizodiscina lignyota</name>
    <dbReference type="NCBI Taxonomy" id="1504668"/>
    <lineage>
        <taxon>Eukaryota</taxon>
        <taxon>Fungi</taxon>
        <taxon>Dikarya</taxon>
        <taxon>Ascomycota</taxon>
        <taxon>Pezizomycotina</taxon>
        <taxon>Dothideomycetes</taxon>
        <taxon>Pleosporomycetidae</taxon>
        <taxon>Aulographales</taxon>
        <taxon>Rhizodiscinaceae</taxon>
        <taxon>Rhizodiscina</taxon>
    </lineage>
</organism>
<evidence type="ECO:0000256" key="1">
    <source>
        <dbReference type="ARBA" id="ARBA00023242"/>
    </source>
</evidence>
<dbReference type="InterPro" id="IPR036864">
    <property type="entry name" value="Zn2-C6_fun-type_DNA-bd_sf"/>
</dbReference>
<gene>
    <name evidence="3" type="ORF">NA57DRAFT_80565</name>
</gene>
<dbReference type="PANTHER" id="PTHR38111">
    <property type="entry name" value="ZN(2)-C6 FUNGAL-TYPE DOMAIN-CONTAINING PROTEIN-RELATED"/>
    <property type="match status" value="1"/>
</dbReference>
<dbReference type="SUPFAM" id="SSF57701">
    <property type="entry name" value="Zn2/Cys6 DNA-binding domain"/>
    <property type="match status" value="1"/>
</dbReference>
<dbReference type="AlphaFoldDB" id="A0A9P4I745"/>